<gene>
    <name evidence="3" type="ORF">CR194_10465</name>
</gene>
<reference evidence="3 4" key="1">
    <citation type="submission" date="2017-10" db="EMBL/GenBank/DDBJ databases">
        <title>Bacillus sp. nov., a halophilic bacterium isolated from a Keqin Lake.</title>
        <authorList>
            <person name="Wang H."/>
        </authorList>
    </citation>
    <scope>NUCLEOTIDE SEQUENCE [LARGE SCALE GENOMIC DNA]</scope>
    <source>
        <strain evidence="3 4">KQ-12</strain>
    </source>
</reference>
<evidence type="ECO:0000313" key="3">
    <source>
        <dbReference type="EMBL" id="PYZ93578.1"/>
    </source>
</evidence>
<protein>
    <recommendedName>
        <fullName evidence="5">Proline reductase</fullName>
    </recommendedName>
</protein>
<proteinExistence type="predicted"/>
<evidence type="ECO:0008006" key="5">
    <source>
        <dbReference type="Google" id="ProtNLM"/>
    </source>
</evidence>
<dbReference type="AlphaFoldDB" id="A0A323TF21"/>
<keyword evidence="1" id="KW-0712">Selenocysteine</keyword>
<organism evidence="3 4">
    <name type="scientific">Salipaludibacillus keqinensis</name>
    <dbReference type="NCBI Taxonomy" id="2045207"/>
    <lineage>
        <taxon>Bacteria</taxon>
        <taxon>Bacillati</taxon>
        <taxon>Bacillota</taxon>
        <taxon>Bacilli</taxon>
        <taxon>Bacillales</taxon>
        <taxon>Bacillaceae</taxon>
    </lineage>
</organism>
<dbReference type="InterPro" id="IPR010187">
    <property type="entry name" value="Various_sel_PB"/>
</dbReference>
<sequence length="157" mass="17958">MLKRVKEWYFKKIAAKMINKHGREQVERLTQVTKPMREWNVSFITTAGVHLKTDHPFDVDGGDWGVKFIPHHTPEDDLTITHTHYDTSSADQDVNCVFPIKILKNLVEKGTIGEVSQTLYGMMGYIPRVDKLMNESIPIILKKLKEDNVDVVLLSPG</sequence>
<evidence type="ECO:0000313" key="4">
    <source>
        <dbReference type="Proteomes" id="UP000248214"/>
    </source>
</evidence>
<dbReference type="OrthoDB" id="1550957at2"/>
<dbReference type="GO" id="GO:0050485">
    <property type="term" value="F:oxidoreductase activity, acting on X-H and Y-H to form an X-Y bond, with a disulfide as acceptor"/>
    <property type="evidence" value="ECO:0007669"/>
    <property type="project" value="InterPro"/>
</dbReference>
<dbReference type="EMBL" id="PDOD01000002">
    <property type="protein sequence ID" value="PYZ93578.1"/>
    <property type="molecule type" value="Genomic_DNA"/>
</dbReference>
<evidence type="ECO:0000256" key="2">
    <source>
        <dbReference type="ARBA" id="ARBA00023002"/>
    </source>
</evidence>
<accession>A0A323TF21</accession>
<comment type="caution">
    <text evidence="3">The sequence shown here is derived from an EMBL/GenBank/DDBJ whole genome shotgun (WGS) entry which is preliminary data.</text>
</comment>
<dbReference type="Pfam" id="PF07355">
    <property type="entry name" value="GRDB"/>
    <property type="match status" value="1"/>
</dbReference>
<name>A0A323TF21_9BACI</name>
<keyword evidence="4" id="KW-1185">Reference proteome</keyword>
<dbReference type="Proteomes" id="UP000248214">
    <property type="component" value="Unassembled WGS sequence"/>
</dbReference>
<evidence type="ECO:0000256" key="1">
    <source>
        <dbReference type="ARBA" id="ARBA00022933"/>
    </source>
</evidence>
<keyword evidence="2" id="KW-0560">Oxidoreductase</keyword>